<dbReference type="AlphaFoldDB" id="A0A2U3KN88"/>
<dbReference type="EMBL" id="OMOF01000160">
    <property type="protein sequence ID" value="SPF41118.1"/>
    <property type="molecule type" value="Genomic_DNA"/>
</dbReference>
<dbReference type="InterPro" id="IPR046117">
    <property type="entry name" value="DUF6054"/>
</dbReference>
<name>A0A2U3KN88_9FIRM</name>
<sequence length="110" mass="12349">MSINTFKVSISPREALELVKQNEDADLVHEETHDLGKGIYIGTLVFEKYFMRVKNRVALVVIIDNIYGQTDVRAISTGSSDGMIFNFDWGAADSFASSVQEILENYIIEV</sequence>
<proteinExistence type="predicted"/>
<organism evidence="1 2">
    <name type="scientific">Candidatus Desulfosporosinus infrequens</name>
    <dbReference type="NCBI Taxonomy" id="2043169"/>
    <lineage>
        <taxon>Bacteria</taxon>
        <taxon>Bacillati</taxon>
        <taxon>Bacillota</taxon>
        <taxon>Clostridia</taxon>
        <taxon>Eubacteriales</taxon>
        <taxon>Desulfitobacteriaceae</taxon>
        <taxon>Desulfosporosinus</taxon>
    </lineage>
</organism>
<gene>
    <name evidence="1" type="ORF">SBF1_2420011</name>
</gene>
<dbReference type="Pfam" id="PF19524">
    <property type="entry name" value="DUF6054"/>
    <property type="match status" value="1"/>
</dbReference>
<evidence type="ECO:0000313" key="2">
    <source>
        <dbReference type="Proteomes" id="UP000238916"/>
    </source>
</evidence>
<protein>
    <submittedName>
        <fullName evidence="1">Uncharacterized protein</fullName>
    </submittedName>
</protein>
<dbReference type="Proteomes" id="UP000238916">
    <property type="component" value="Unassembled WGS sequence"/>
</dbReference>
<evidence type="ECO:0000313" key="1">
    <source>
        <dbReference type="EMBL" id="SPF41118.1"/>
    </source>
</evidence>
<accession>A0A2U3KN88</accession>
<dbReference type="OrthoDB" id="4774735at2"/>
<reference evidence="2" key="1">
    <citation type="submission" date="2018-02" db="EMBL/GenBank/DDBJ databases">
        <authorList>
            <person name="Hausmann B."/>
        </authorList>
    </citation>
    <scope>NUCLEOTIDE SEQUENCE [LARGE SCALE GENOMIC DNA]</scope>
    <source>
        <strain evidence="2">Peat soil MAG SbF1</strain>
    </source>
</reference>